<evidence type="ECO:0000256" key="5">
    <source>
        <dbReference type="ARBA" id="ARBA00023136"/>
    </source>
</evidence>
<evidence type="ECO:0000313" key="9">
    <source>
        <dbReference type="Proteomes" id="UP000478837"/>
    </source>
</evidence>
<keyword evidence="2" id="KW-1003">Cell membrane</keyword>
<dbReference type="GO" id="GO:0005886">
    <property type="term" value="C:plasma membrane"/>
    <property type="evidence" value="ECO:0007669"/>
    <property type="project" value="UniProtKB-SubCell"/>
</dbReference>
<dbReference type="Pfam" id="PF00753">
    <property type="entry name" value="Lactamase_B"/>
    <property type="match status" value="1"/>
</dbReference>
<protein>
    <submittedName>
        <fullName evidence="8">DNA internalization-related competence protein ComEC/Rec2</fullName>
    </submittedName>
</protein>
<comment type="caution">
    <text evidence="8">The sequence shown here is derived from an EMBL/GenBank/DDBJ whole genome shotgun (WGS) entry which is preliminary data.</text>
</comment>
<evidence type="ECO:0000256" key="2">
    <source>
        <dbReference type="ARBA" id="ARBA00022475"/>
    </source>
</evidence>
<feature type="transmembrane region" description="Helical" evidence="6">
    <location>
        <begin position="389"/>
        <end position="407"/>
    </location>
</feature>
<name>A0A6L9MPG4_9ALTE</name>
<dbReference type="Proteomes" id="UP000478837">
    <property type="component" value="Unassembled WGS sequence"/>
</dbReference>
<reference evidence="8 9" key="1">
    <citation type="submission" date="2020-01" db="EMBL/GenBank/DDBJ databases">
        <title>Genomes of bacteria type strains.</title>
        <authorList>
            <person name="Chen J."/>
            <person name="Zhu S."/>
            <person name="Yang J."/>
        </authorList>
    </citation>
    <scope>NUCLEOTIDE SEQUENCE [LARGE SCALE GENOMIC DNA]</scope>
    <source>
        <strain evidence="8 9">LMG 22958</strain>
    </source>
</reference>
<evidence type="ECO:0000259" key="7">
    <source>
        <dbReference type="SMART" id="SM00849"/>
    </source>
</evidence>
<dbReference type="GO" id="GO:0030420">
    <property type="term" value="P:establishment of competence for transformation"/>
    <property type="evidence" value="ECO:0007669"/>
    <property type="project" value="InterPro"/>
</dbReference>
<organism evidence="8 9">
    <name type="scientific">Alteromonas hispanica</name>
    <dbReference type="NCBI Taxonomy" id="315421"/>
    <lineage>
        <taxon>Bacteria</taxon>
        <taxon>Pseudomonadati</taxon>
        <taxon>Pseudomonadota</taxon>
        <taxon>Gammaproteobacteria</taxon>
        <taxon>Alteromonadales</taxon>
        <taxon>Alteromonadaceae</taxon>
        <taxon>Alteromonas/Salinimonas group</taxon>
        <taxon>Alteromonas</taxon>
    </lineage>
</organism>
<evidence type="ECO:0000256" key="4">
    <source>
        <dbReference type="ARBA" id="ARBA00022989"/>
    </source>
</evidence>
<feature type="transmembrane region" description="Helical" evidence="6">
    <location>
        <begin position="491"/>
        <end position="513"/>
    </location>
</feature>
<dbReference type="AlphaFoldDB" id="A0A6L9MPG4"/>
<dbReference type="PANTHER" id="PTHR30619:SF1">
    <property type="entry name" value="RECOMBINATION PROTEIN 2"/>
    <property type="match status" value="1"/>
</dbReference>
<evidence type="ECO:0000256" key="1">
    <source>
        <dbReference type="ARBA" id="ARBA00004651"/>
    </source>
</evidence>
<gene>
    <name evidence="8" type="ORF">GTW09_01255</name>
</gene>
<feature type="transmembrane region" description="Helical" evidence="6">
    <location>
        <begin position="341"/>
        <end position="368"/>
    </location>
</feature>
<sequence>MVNRITIWLFSFCVGAISAVFWPRLPSKSELFLLIALVILLLTILATYHRFALSPTTKLKPEHIPRQIPCQYASEASLYTFNRNLYKVSSLRLFPLSRRSVAFLSMLVASGALTGVLMEASVGYYHYAWQLPKDKIQKDIILQARVLSGGCIPNPKGPVHKKSLDTSLNTSINTFTEVKSHRYMVEFIAPNDTEQSPQSTFIEGLAGKKGRLTAPTINDSNQLDENSCLHNGDIFLALVKLKPSYSTQNPVGANQQKHLMADNVHVTGYIKKLYFAHVSHRHSFRLRMASVLNELRGNNLQWWQALLLGLRGGFTPLHWELLQVTGTGHLFSISGMHLGVVAGYVLLFCCCIVYLKAQLSSAFSALFGSTKLSQSLFKREHLLASYINYRHLVISIVWIGCGLYTLLSGLALPVVRAYVLLTVASVLTLLCFTYRPLHLAVAMVAVSIALFPLSILSASFYLSVSAVLYIWFLVARFRLSTQSFVKTLFSLQILLSIFMIPVTVIFFSTFSVVGLLANIIAVPIITLLLPPALLVLLILTLLKMNSVGENRVDTSGNASIISEVSEFCISAVEKLFSYLDTVMTWLIEFLKILARYENASIDINLDAKAAVCALAFMFLLIGPRWRYKKVALIVLLVPFLTLRVPGNPKQWNVHVLDAGQASAIAVVKAGRALVIDSGASYRGVAYTASEVLLPLLNKLGVESIDYVFHTHKDNDHAGGKATVANSDLASRALWFSPTEGCEQGKTEKWQGLRIDILWPLPGNSTNDNNHSCVIKISDAFNSILLPGDIERSTEYALLNTVSAATTNQSAEDAKVSFKSVTPTLTVDADILIAPHHGSNTSSTSVFVRQVNPKAIIITQGFENRWKFPALPVIQRYEALGVPYYLSSYHGYIKVTLGSSTVCMLSKWLNSRFENDYCNHNVVIQSQRFDLNERWYLKAIYPSHL</sequence>
<dbReference type="InterPro" id="IPR001279">
    <property type="entry name" value="Metallo-B-lactamas"/>
</dbReference>
<dbReference type="EMBL" id="JAAAWP010000001">
    <property type="protein sequence ID" value="NDW20159.1"/>
    <property type="molecule type" value="Genomic_DNA"/>
</dbReference>
<keyword evidence="9" id="KW-1185">Reference proteome</keyword>
<dbReference type="NCBIfam" id="TIGR00361">
    <property type="entry name" value="ComEC_Rec2"/>
    <property type="match status" value="1"/>
</dbReference>
<keyword evidence="4 6" id="KW-1133">Transmembrane helix</keyword>
<evidence type="ECO:0000256" key="3">
    <source>
        <dbReference type="ARBA" id="ARBA00022692"/>
    </source>
</evidence>
<feature type="domain" description="Metallo-beta-lactamase" evidence="7">
    <location>
        <begin position="660"/>
        <end position="836"/>
    </location>
</feature>
<feature type="transmembrane region" description="Helical" evidence="6">
    <location>
        <begin position="413"/>
        <end position="432"/>
    </location>
</feature>
<dbReference type="SMART" id="SM00849">
    <property type="entry name" value="Lactamase_B"/>
    <property type="match status" value="1"/>
</dbReference>
<dbReference type="Pfam" id="PF03772">
    <property type="entry name" value="Competence"/>
    <property type="match status" value="1"/>
</dbReference>
<feature type="transmembrane region" description="Helical" evidence="6">
    <location>
        <begin position="519"/>
        <end position="542"/>
    </location>
</feature>
<feature type="transmembrane region" description="Helical" evidence="6">
    <location>
        <begin position="461"/>
        <end position="479"/>
    </location>
</feature>
<dbReference type="InterPro" id="IPR004477">
    <property type="entry name" value="ComEC_N"/>
</dbReference>
<evidence type="ECO:0000256" key="6">
    <source>
        <dbReference type="SAM" id="Phobius"/>
    </source>
</evidence>
<feature type="transmembrane region" description="Helical" evidence="6">
    <location>
        <begin position="605"/>
        <end position="623"/>
    </location>
</feature>
<dbReference type="InterPro" id="IPR036866">
    <property type="entry name" value="RibonucZ/Hydroxyglut_hydro"/>
</dbReference>
<keyword evidence="3 6" id="KW-0812">Transmembrane</keyword>
<feature type="transmembrane region" description="Helical" evidence="6">
    <location>
        <begin position="7"/>
        <end position="25"/>
    </location>
</feature>
<accession>A0A6L9MPG4</accession>
<feature type="transmembrane region" description="Helical" evidence="6">
    <location>
        <begin position="101"/>
        <end position="127"/>
    </location>
</feature>
<dbReference type="PANTHER" id="PTHR30619">
    <property type="entry name" value="DNA INTERNALIZATION/COMPETENCE PROTEIN COMEC/REC2"/>
    <property type="match status" value="1"/>
</dbReference>
<dbReference type="NCBIfam" id="TIGR00360">
    <property type="entry name" value="ComEC_N-term"/>
    <property type="match status" value="1"/>
</dbReference>
<dbReference type="InterPro" id="IPR035681">
    <property type="entry name" value="ComA-like_MBL"/>
</dbReference>
<dbReference type="InterPro" id="IPR052159">
    <property type="entry name" value="Competence_DNA_uptake"/>
</dbReference>
<feature type="transmembrane region" description="Helical" evidence="6">
    <location>
        <begin position="31"/>
        <end position="51"/>
    </location>
</feature>
<dbReference type="CDD" id="cd07731">
    <property type="entry name" value="ComA-like_MBL-fold"/>
    <property type="match status" value="1"/>
</dbReference>
<comment type="subcellular location">
    <subcellularLocation>
        <location evidence="1">Cell membrane</location>
        <topology evidence="1">Multi-pass membrane protein</topology>
    </subcellularLocation>
</comment>
<dbReference type="Gene3D" id="3.60.15.10">
    <property type="entry name" value="Ribonuclease Z/Hydroxyacylglutathione hydrolase-like"/>
    <property type="match status" value="1"/>
</dbReference>
<dbReference type="SUPFAM" id="SSF56281">
    <property type="entry name" value="Metallo-hydrolase/oxidoreductase"/>
    <property type="match status" value="1"/>
</dbReference>
<dbReference type="RefSeq" id="WP_163109368.1">
    <property type="nucleotide sequence ID" value="NZ_JAAAWP010000001.1"/>
</dbReference>
<keyword evidence="5 6" id="KW-0472">Membrane</keyword>
<evidence type="ECO:0000313" key="8">
    <source>
        <dbReference type="EMBL" id="NDW20159.1"/>
    </source>
</evidence>
<proteinExistence type="predicted"/>
<dbReference type="InterPro" id="IPR004797">
    <property type="entry name" value="Competence_ComEC/Rec2"/>
</dbReference>